<dbReference type="Proteomes" id="UP001230188">
    <property type="component" value="Unassembled WGS sequence"/>
</dbReference>
<protein>
    <recommendedName>
        <fullName evidence="5">Ribosomal RNA-processing protein 14/surfeit locus protein 6 C-terminal domain-containing protein</fullName>
    </recommendedName>
</protein>
<dbReference type="AlphaFoldDB" id="A0AAD7U6H7"/>
<dbReference type="InterPro" id="IPR029190">
    <property type="entry name" value="Rrp14/SURF6_C"/>
</dbReference>
<proteinExistence type="inferred from homology"/>
<comment type="subcellular location">
    <subcellularLocation>
        <location evidence="1">Nucleus</location>
    </subcellularLocation>
</comment>
<gene>
    <name evidence="6" type="ORF">CTAYLR_008562</name>
</gene>
<dbReference type="GO" id="GO:0005730">
    <property type="term" value="C:nucleolus"/>
    <property type="evidence" value="ECO:0007669"/>
    <property type="project" value="TreeGrafter"/>
</dbReference>
<evidence type="ECO:0000256" key="2">
    <source>
        <dbReference type="ARBA" id="ARBA00005904"/>
    </source>
</evidence>
<comment type="caution">
    <text evidence="6">The sequence shown here is derived from an EMBL/GenBank/DDBJ whole genome shotgun (WGS) entry which is preliminary data.</text>
</comment>
<feature type="compositionally biased region" description="Basic residues" evidence="4">
    <location>
        <begin position="241"/>
        <end position="253"/>
    </location>
</feature>
<evidence type="ECO:0000313" key="6">
    <source>
        <dbReference type="EMBL" id="KAJ8599165.1"/>
    </source>
</evidence>
<accession>A0AAD7U6H7</accession>
<evidence type="ECO:0000256" key="1">
    <source>
        <dbReference type="ARBA" id="ARBA00004123"/>
    </source>
</evidence>
<feature type="region of interest" description="Disordered" evidence="4">
    <location>
        <begin position="228"/>
        <end position="316"/>
    </location>
</feature>
<dbReference type="GO" id="GO:0003677">
    <property type="term" value="F:DNA binding"/>
    <property type="evidence" value="ECO:0007669"/>
    <property type="project" value="TreeGrafter"/>
</dbReference>
<keyword evidence="7" id="KW-1185">Reference proteome</keyword>
<evidence type="ECO:0000256" key="3">
    <source>
        <dbReference type="ARBA" id="ARBA00023242"/>
    </source>
</evidence>
<dbReference type="PANTHER" id="PTHR14369:SF0">
    <property type="entry name" value="SURFEIT LOCUS PROTEIN 6"/>
    <property type="match status" value="1"/>
</dbReference>
<evidence type="ECO:0000313" key="7">
    <source>
        <dbReference type="Proteomes" id="UP001230188"/>
    </source>
</evidence>
<feature type="domain" description="Ribosomal RNA-processing protein 14/surfeit locus protein 6 C-terminal" evidence="5">
    <location>
        <begin position="105"/>
        <end position="296"/>
    </location>
</feature>
<dbReference type="GO" id="GO:0003723">
    <property type="term" value="F:RNA binding"/>
    <property type="evidence" value="ECO:0007669"/>
    <property type="project" value="TreeGrafter"/>
</dbReference>
<sequence length="316" mass="35150">MDLDDIAKRYDSEIASVLAALPAKLVNPDEEPEVPARALKFFKNASGAAPAQARKEASKRGKRLKFDLDAREAAPSATEVVPPKAGLSLDDLHFRLRDKLEACRTERTSTKPNKRAAPKPPRDTNKKNKARPPKREKPPPVEEKKQEEEEEEEKPKPKPAVDLKFAMLRPPSKRAKMVGKVGAPGSKTKKLKALIAEAESKRDELARLKEAGDDRAEKIEWREAMQLASGDVRAPVDPAKIKKALKNRDKKKAKSAEAWQARLESQKAATKDAKKTKSRNATGETPSRNEDKKRRRQQQKGEEAPSKKGTSKKTLA</sequence>
<keyword evidence="3" id="KW-0539">Nucleus</keyword>
<reference evidence="6" key="1">
    <citation type="submission" date="2023-01" db="EMBL/GenBank/DDBJ databases">
        <title>Metagenome sequencing of chrysophaentin producing Chrysophaeum taylorii.</title>
        <authorList>
            <person name="Davison J."/>
            <person name="Bewley C."/>
        </authorList>
    </citation>
    <scope>NUCLEOTIDE SEQUENCE</scope>
    <source>
        <strain evidence="6">NIES-1699</strain>
    </source>
</reference>
<feature type="region of interest" description="Disordered" evidence="4">
    <location>
        <begin position="44"/>
        <end position="188"/>
    </location>
</feature>
<dbReference type="Pfam" id="PF04935">
    <property type="entry name" value="SURF6"/>
    <property type="match status" value="1"/>
</dbReference>
<comment type="similarity">
    <text evidence="2">Belongs to the SURF6 family.</text>
</comment>
<evidence type="ECO:0000256" key="4">
    <source>
        <dbReference type="SAM" id="MobiDB-lite"/>
    </source>
</evidence>
<dbReference type="InterPro" id="IPR007019">
    <property type="entry name" value="SURF6"/>
</dbReference>
<evidence type="ECO:0000259" key="5">
    <source>
        <dbReference type="Pfam" id="PF04935"/>
    </source>
</evidence>
<feature type="compositionally biased region" description="Basic and acidic residues" evidence="4">
    <location>
        <begin position="133"/>
        <end position="161"/>
    </location>
</feature>
<feature type="compositionally biased region" description="Basic and acidic residues" evidence="4">
    <location>
        <begin position="53"/>
        <end position="72"/>
    </location>
</feature>
<dbReference type="GO" id="GO:0042273">
    <property type="term" value="P:ribosomal large subunit biogenesis"/>
    <property type="evidence" value="ECO:0007669"/>
    <property type="project" value="TreeGrafter"/>
</dbReference>
<organism evidence="6 7">
    <name type="scientific">Chrysophaeum taylorii</name>
    <dbReference type="NCBI Taxonomy" id="2483200"/>
    <lineage>
        <taxon>Eukaryota</taxon>
        <taxon>Sar</taxon>
        <taxon>Stramenopiles</taxon>
        <taxon>Ochrophyta</taxon>
        <taxon>Pelagophyceae</taxon>
        <taxon>Pelagomonadales</taxon>
        <taxon>Pelagomonadaceae</taxon>
        <taxon>Chrysophaeum</taxon>
    </lineage>
</organism>
<dbReference type="GO" id="GO:0042274">
    <property type="term" value="P:ribosomal small subunit biogenesis"/>
    <property type="evidence" value="ECO:0007669"/>
    <property type="project" value="TreeGrafter"/>
</dbReference>
<feature type="compositionally biased region" description="Basic and acidic residues" evidence="4">
    <location>
        <begin position="90"/>
        <end position="109"/>
    </location>
</feature>
<dbReference type="PANTHER" id="PTHR14369">
    <property type="entry name" value="SURFEIT LOCUS PROTEIN 6"/>
    <property type="match status" value="1"/>
</dbReference>
<name>A0AAD7U6H7_9STRA</name>
<dbReference type="EMBL" id="JAQMWT010000584">
    <property type="protein sequence ID" value="KAJ8599165.1"/>
    <property type="molecule type" value="Genomic_DNA"/>
</dbReference>